<evidence type="ECO:0000313" key="4">
    <source>
        <dbReference type="Proteomes" id="UP001474421"/>
    </source>
</evidence>
<feature type="transmembrane region" description="Helical" evidence="2">
    <location>
        <begin position="110"/>
        <end position="132"/>
    </location>
</feature>
<evidence type="ECO:0000256" key="1">
    <source>
        <dbReference type="SAM" id="MobiDB-lite"/>
    </source>
</evidence>
<keyword evidence="2 3" id="KW-0812">Transmembrane</keyword>
<dbReference type="PANTHER" id="PTHR36132:SF1">
    <property type="entry name" value="TRANSMEMBRANE PROTEIN 221"/>
    <property type="match status" value="1"/>
</dbReference>
<dbReference type="Proteomes" id="UP001474421">
    <property type="component" value="Unassembled WGS sequence"/>
</dbReference>
<feature type="compositionally biased region" description="Polar residues" evidence="1">
    <location>
        <begin position="179"/>
        <end position="189"/>
    </location>
</feature>
<proteinExistence type="predicted"/>
<keyword evidence="4" id="KW-1185">Reference proteome</keyword>
<dbReference type="AlphaFoldDB" id="A0AAW1C408"/>
<organism evidence="3 4">
    <name type="scientific">Crotalus adamanteus</name>
    <name type="common">Eastern diamondback rattlesnake</name>
    <dbReference type="NCBI Taxonomy" id="8729"/>
    <lineage>
        <taxon>Eukaryota</taxon>
        <taxon>Metazoa</taxon>
        <taxon>Chordata</taxon>
        <taxon>Craniata</taxon>
        <taxon>Vertebrata</taxon>
        <taxon>Euteleostomi</taxon>
        <taxon>Lepidosauria</taxon>
        <taxon>Squamata</taxon>
        <taxon>Bifurcata</taxon>
        <taxon>Unidentata</taxon>
        <taxon>Episquamata</taxon>
        <taxon>Toxicofera</taxon>
        <taxon>Serpentes</taxon>
        <taxon>Colubroidea</taxon>
        <taxon>Viperidae</taxon>
        <taxon>Crotalinae</taxon>
        <taxon>Crotalus</taxon>
    </lineage>
</organism>
<feature type="transmembrane region" description="Helical" evidence="2">
    <location>
        <begin position="138"/>
        <end position="162"/>
    </location>
</feature>
<name>A0AAW1C408_CROAD</name>
<dbReference type="InterPro" id="IPR029201">
    <property type="entry name" value="Jiraiya"/>
</dbReference>
<feature type="transmembrane region" description="Helical" evidence="2">
    <location>
        <begin position="12"/>
        <end position="34"/>
    </location>
</feature>
<feature type="transmembrane region" description="Helical" evidence="2">
    <location>
        <begin position="54"/>
        <end position="76"/>
    </location>
</feature>
<dbReference type="EMBL" id="JAOTOJ010000001">
    <property type="protein sequence ID" value="KAK9409104.1"/>
    <property type="molecule type" value="Genomic_DNA"/>
</dbReference>
<comment type="caution">
    <text evidence="3">The sequence shown here is derived from an EMBL/GenBank/DDBJ whole genome shotgun (WGS) entry which is preliminary data.</text>
</comment>
<keyword evidence="2" id="KW-0472">Membrane</keyword>
<protein>
    <submittedName>
        <fullName evidence="3">Transmembrane protein</fullName>
    </submittedName>
</protein>
<dbReference type="PANTHER" id="PTHR36132">
    <property type="entry name" value="TRANSMEMBRANE PROTEIN 221"/>
    <property type="match status" value="1"/>
</dbReference>
<evidence type="ECO:0000313" key="3">
    <source>
        <dbReference type="EMBL" id="KAK9409104.1"/>
    </source>
</evidence>
<keyword evidence="2" id="KW-1133">Transmembrane helix</keyword>
<sequence length="293" mass="31041">MLSQYGHRALGALMLLGTASGLVAVLASMLLFQIQGGAVGNRDLIQRLRALLRPISAGLASLGLVLSLSCLLLSLLHGYCGAERCAASGGGLGSERGDWFLLESRKVRHVAVGVFCCAVLAYLAALSIYVMMAFERETGITCVCIFSSGIIVLIITVIHVLVRASKATQHSPGELSHNLYENGSAQSGETPAVHPSDAPKVASSRSHLEIHPEVSYLSYVEQKSHQTIPASSTNVTSVDSVVPTLEKEGCSIPRMHQTLSAESGLLLSHGVRQEMRKVLSRKLKGSGKGSTLV</sequence>
<feature type="region of interest" description="Disordered" evidence="1">
    <location>
        <begin position="172"/>
        <end position="204"/>
    </location>
</feature>
<dbReference type="InterPro" id="IPR053101">
    <property type="entry name" value="TM221"/>
</dbReference>
<evidence type="ECO:0000256" key="2">
    <source>
        <dbReference type="SAM" id="Phobius"/>
    </source>
</evidence>
<accession>A0AAW1C408</accession>
<dbReference type="Pfam" id="PF15038">
    <property type="entry name" value="Jiraiya"/>
    <property type="match status" value="1"/>
</dbReference>
<reference evidence="3 4" key="1">
    <citation type="journal article" date="2024" name="Proc. Natl. Acad. Sci. U.S.A.">
        <title>The genetic regulatory architecture and epigenomic basis for age-related changes in rattlesnake venom.</title>
        <authorList>
            <person name="Hogan M.P."/>
            <person name="Holding M.L."/>
            <person name="Nystrom G.S."/>
            <person name="Colston T.J."/>
            <person name="Bartlett D.A."/>
            <person name="Mason A.J."/>
            <person name="Ellsworth S.A."/>
            <person name="Rautsaw R.M."/>
            <person name="Lawrence K.C."/>
            <person name="Strickland J.L."/>
            <person name="He B."/>
            <person name="Fraser P."/>
            <person name="Margres M.J."/>
            <person name="Gilbert D.M."/>
            <person name="Gibbs H.L."/>
            <person name="Parkinson C.L."/>
            <person name="Rokyta D.R."/>
        </authorList>
    </citation>
    <scope>NUCLEOTIDE SEQUENCE [LARGE SCALE GENOMIC DNA]</scope>
    <source>
        <strain evidence="3">DRR0105</strain>
    </source>
</reference>
<gene>
    <name evidence="3" type="ORF">NXF25_000279</name>
</gene>